<dbReference type="HOGENOM" id="CLU_2685303_0_0_5"/>
<dbReference type="AlphaFoldDB" id="K0PQP8"/>
<dbReference type="EMBL" id="CANI01000041">
    <property type="protein sequence ID" value="CCM78971.1"/>
    <property type="molecule type" value="Genomic_DNA"/>
</dbReference>
<protein>
    <submittedName>
        <fullName evidence="1">Uncharacterized protein</fullName>
    </submittedName>
</protein>
<sequence>MAIALRRRGAASASGIVPPSAMRRFPDSTRTSVSNAWRTRAAVSFVPVRDLALSRRVSSRLIVDRIVSYPVLTL</sequence>
<reference evidence="1 2" key="1">
    <citation type="journal article" date="2013" name="Genome Announc.">
        <title>Draft Genome Sequence of Rhizobium mesoamericanum STM3625, a Nitrogen-Fixing Symbiont of Mimosa pudica Isolated in French Guiana (South America).</title>
        <authorList>
            <person name="Moulin L."/>
            <person name="Mornico D."/>
            <person name="Melkonian R."/>
            <person name="Klonowska A."/>
        </authorList>
    </citation>
    <scope>NUCLEOTIDE SEQUENCE [LARGE SCALE GENOMIC DNA]</scope>
    <source>
        <strain evidence="1 2">STM3625</strain>
    </source>
</reference>
<proteinExistence type="predicted"/>
<organism evidence="1 2">
    <name type="scientific">Rhizobium mesoamericanum STM3625</name>
    <dbReference type="NCBI Taxonomy" id="1211777"/>
    <lineage>
        <taxon>Bacteria</taxon>
        <taxon>Pseudomonadati</taxon>
        <taxon>Pseudomonadota</taxon>
        <taxon>Alphaproteobacteria</taxon>
        <taxon>Hyphomicrobiales</taxon>
        <taxon>Rhizobiaceae</taxon>
        <taxon>Rhizobium/Agrobacterium group</taxon>
        <taxon>Rhizobium</taxon>
    </lineage>
</organism>
<dbReference type="Proteomes" id="UP000009319">
    <property type="component" value="Unassembled WGS sequence"/>
</dbReference>
<gene>
    <name evidence="1" type="ORF">BN77_p10208</name>
</gene>
<evidence type="ECO:0000313" key="1">
    <source>
        <dbReference type="EMBL" id="CCM78971.1"/>
    </source>
</evidence>
<name>K0PQP8_9HYPH</name>
<evidence type="ECO:0000313" key="2">
    <source>
        <dbReference type="Proteomes" id="UP000009319"/>
    </source>
</evidence>
<accession>K0PQP8</accession>
<keyword evidence="2" id="KW-1185">Reference proteome</keyword>
<comment type="caution">
    <text evidence="1">The sequence shown here is derived from an EMBL/GenBank/DDBJ whole genome shotgun (WGS) entry which is preliminary data.</text>
</comment>